<dbReference type="PROSITE" id="PS50995">
    <property type="entry name" value="HTH_MARR_2"/>
    <property type="match status" value="1"/>
</dbReference>
<dbReference type="GO" id="GO:0003677">
    <property type="term" value="F:DNA binding"/>
    <property type="evidence" value="ECO:0007669"/>
    <property type="project" value="UniProtKB-KW"/>
</dbReference>
<protein>
    <submittedName>
        <fullName evidence="3">DNA-binding MarR family transcriptional regulator</fullName>
    </submittedName>
</protein>
<gene>
    <name evidence="3" type="ORF">IW256_004560</name>
</gene>
<dbReference type="Pfam" id="PF01047">
    <property type="entry name" value="MarR"/>
    <property type="match status" value="1"/>
</dbReference>
<dbReference type="GO" id="GO:0003700">
    <property type="term" value="F:DNA-binding transcription factor activity"/>
    <property type="evidence" value="ECO:0007669"/>
    <property type="project" value="InterPro"/>
</dbReference>
<evidence type="ECO:0000313" key="4">
    <source>
        <dbReference type="Proteomes" id="UP000614047"/>
    </source>
</evidence>
<dbReference type="InterPro" id="IPR036390">
    <property type="entry name" value="WH_DNA-bd_sf"/>
</dbReference>
<dbReference type="PANTHER" id="PTHR33164:SF5">
    <property type="entry name" value="ORGANIC HYDROPEROXIDE RESISTANCE TRANSCRIPTIONAL REGULATOR"/>
    <property type="match status" value="1"/>
</dbReference>
<sequence>MRLDDQICFSLATASRSVAAVYRPLLEKVGLTQPQYMVMLVLWERGPVTIKEIAAALHLDHGTLTPLLKRLEAAGHIVRRRRTDDERSVEVELTPQGAALRERAAEIPDEITRALPLTDEEGELLRGLLAKLDGRDRP</sequence>
<name>A0A931DLY4_9ACTN</name>
<evidence type="ECO:0000313" key="3">
    <source>
        <dbReference type="EMBL" id="MBG6090447.1"/>
    </source>
</evidence>
<comment type="subcellular location">
    <subcellularLocation>
        <location evidence="1">Cytoplasm</location>
    </subcellularLocation>
</comment>
<accession>A0A931DLY4</accession>
<dbReference type="EMBL" id="JADOUA010000001">
    <property type="protein sequence ID" value="MBG6090447.1"/>
    <property type="molecule type" value="Genomic_DNA"/>
</dbReference>
<proteinExistence type="predicted"/>
<dbReference type="PRINTS" id="PR00598">
    <property type="entry name" value="HTHMARR"/>
</dbReference>
<evidence type="ECO:0000256" key="1">
    <source>
        <dbReference type="ARBA" id="ARBA00004496"/>
    </source>
</evidence>
<reference evidence="3" key="1">
    <citation type="submission" date="2020-11" db="EMBL/GenBank/DDBJ databases">
        <title>Sequencing the genomes of 1000 actinobacteria strains.</title>
        <authorList>
            <person name="Klenk H.-P."/>
        </authorList>
    </citation>
    <scope>NUCLEOTIDE SEQUENCE</scope>
    <source>
        <strain evidence="3">DSM 43175</strain>
    </source>
</reference>
<dbReference type="SMART" id="SM00347">
    <property type="entry name" value="HTH_MARR"/>
    <property type="match status" value="1"/>
</dbReference>
<organism evidence="3 4">
    <name type="scientific">Actinomadura viridis</name>
    <dbReference type="NCBI Taxonomy" id="58110"/>
    <lineage>
        <taxon>Bacteria</taxon>
        <taxon>Bacillati</taxon>
        <taxon>Actinomycetota</taxon>
        <taxon>Actinomycetes</taxon>
        <taxon>Streptosporangiales</taxon>
        <taxon>Thermomonosporaceae</taxon>
        <taxon>Actinomadura</taxon>
    </lineage>
</organism>
<feature type="domain" description="HTH marR-type" evidence="2">
    <location>
        <begin position="4"/>
        <end position="134"/>
    </location>
</feature>
<dbReference type="GO" id="GO:0005737">
    <property type="term" value="C:cytoplasm"/>
    <property type="evidence" value="ECO:0007669"/>
    <property type="project" value="UniProtKB-SubCell"/>
</dbReference>
<dbReference type="InterPro" id="IPR000835">
    <property type="entry name" value="HTH_MarR-typ"/>
</dbReference>
<keyword evidence="3" id="KW-0238">DNA-binding</keyword>
<dbReference type="SUPFAM" id="SSF46785">
    <property type="entry name" value="Winged helix' DNA-binding domain"/>
    <property type="match status" value="1"/>
</dbReference>
<dbReference type="Gene3D" id="1.10.10.10">
    <property type="entry name" value="Winged helix-like DNA-binding domain superfamily/Winged helix DNA-binding domain"/>
    <property type="match status" value="1"/>
</dbReference>
<dbReference type="GO" id="GO:0006950">
    <property type="term" value="P:response to stress"/>
    <property type="evidence" value="ECO:0007669"/>
    <property type="project" value="TreeGrafter"/>
</dbReference>
<keyword evidence="4" id="KW-1185">Reference proteome</keyword>
<dbReference type="AlphaFoldDB" id="A0A931DLY4"/>
<dbReference type="PANTHER" id="PTHR33164">
    <property type="entry name" value="TRANSCRIPTIONAL REGULATOR, MARR FAMILY"/>
    <property type="match status" value="1"/>
</dbReference>
<dbReference type="InterPro" id="IPR039422">
    <property type="entry name" value="MarR/SlyA-like"/>
</dbReference>
<dbReference type="RefSeq" id="WP_197012909.1">
    <property type="nucleotide sequence ID" value="NZ_BAABES010000016.1"/>
</dbReference>
<dbReference type="Proteomes" id="UP000614047">
    <property type="component" value="Unassembled WGS sequence"/>
</dbReference>
<dbReference type="InterPro" id="IPR036388">
    <property type="entry name" value="WH-like_DNA-bd_sf"/>
</dbReference>
<comment type="caution">
    <text evidence="3">The sequence shown here is derived from an EMBL/GenBank/DDBJ whole genome shotgun (WGS) entry which is preliminary data.</text>
</comment>
<evidence type="ECO:0000259" key="2">
    <source>
        <dbReference type="PROSITE" id="PS50995"/>
    </source>
</evidence>